<dbReference type="GO" id="GO:0016042">
    <property type="term" value="P:lipid catabolic process"/>
    <property type="evidence" value="ECO:0007669"/>
    <property type="project" value="UniProtKB-UniRule"/>
</dbReference>
<feature type="short sequence motif" description="GXSXG" evidence="4">
    <location>
        <begin position="143"/>
        <end position="147"/>
    </location>
</feature>
<dbReference type="GO" id="GO:0047499">
    <property type="term" value="F:calcium-independent phospholipase A2 activity"/>
    <property type="evidence" value="ECO:0007669"/>
    <property type="project" value="TreeGrafter"/>
</dbReference>
<proteinExistence type="predicted"/>
<dbReference type="AlphaFoldDB" id="A0A0N5A7P8"/>
<dbReference type="PROSITE" id="PS51635">
    <property type="entry name" value="PNPLA"/>
    <property type="match status" value="1"/>
</dbReference>
<dbReference type="GO" id="GO:0016020">
    <property type="term" value="C:membrane"/>
    <property type="evidence" value="ECO:0007669"/>
    <property type="project" value="TreeGrafter"/>
</dbReference>
<dbReference type="WBParaSite" id="SMUV_0000005501-mRNA-1">
    <property type="protein sequence ID" value="SMUV_0000005501-mRNA-1"/>
    <property type="gene ID" value="SMUV_0000005501"/>
</dbReference>
<evidence type="ECO:0000256" key="3">
    <source>
        <dbReference type="ARBA" id="ARBA00023098"/>
    </source>
</evidence>
<dbReference type="STRING" id="451379.A0A0N5A7P8"/>
<organism evidence="6 7">
    <name type="scientific">Syphacia muris</name>
    <dbReference type="NCBI Taxonomy" id="451379"/>
    <lineage>
        <taxon>Eukaryota</taxon>
        <taxon>Metazoa</taxon>
        <taxon>Ecdysozoa</taxon>
        <taxon>Nematoda</taxon>
        <taxon>Chromadorea</taxon>
        <taxon>Rhabditida</taxon>
        <taxon>Spirurina</taxon>
        <taxon>Oxyuridomorpha</taxon>
        <taxon>Oxyuroidea</taxon>
        <taxon>Oxyuridae</taxon>
        <taxon>Syphacia</taxon>
    </lineage>
</organism>
<keyword evidence="6" id="KW-1185">Reference proteome</keyword>
<feature type="active site" description="Proton acceptor" evidence="4">
    <location>
        <position position="289"/>
    </location>
</feature>
<accession>A0A0N5A7P8</accession>
<evidence type="ECO:0000259" key="5">
    <source>
        <dbReference type="PROSITE" id="PS51635"/>
    </source>
</evidence>
<dbReference type="CDD" id="cd07211">
    <property type="entry name" value="Pat_PNPLA8"/>
    <property type="match status" value="1"/>
</dbReference>
<keyword evidence="3 4" id="KW-0443">Lipid metabolism</keyword>
<name>A0A0N5A7P8_9BILA</name>
<dbReference type="InterPro" id="IPR016035">
    <property type="entry name" value="Acyl_Trfase/lysoPLipase"/>
</dbReference>
<dbReference type="InterPro" id="IPR045217">
    <property type="entry name" value="PNPLA8-like"/>
</dbReference>
<sequence>LIFSCCREQRKAIVRKISPTDLVNRTVGLVSNVLFAENVETKLTEIEKLTIHFSEYPCSRIDARLLCMLLRLLKRGENEILKECSRRCLSVLGYVDSPKGPGIRILSIDGGGTRGMMCLEVLQNLEDNLCGSKVSEVFDYIIGVSTGAIIATLISAKGISIKRCKEIYMDLSRDLFNQDRFSGVSGLLTSYSYYNTKKWVRLLKQVLGEDSTLLDSCCREGAPKLAVLSSIANAPTLQPFIFRNYGRLPGFDSHFKGGCNFLLWEAIQASAAAPGYFEEVALGSVLHQDGGILANNPTAIAVHEAKLLWPYETINCVISVGSGRTIAEAESSELQDIITRIVDSATDTELVHLIMRDLLPANTYFRFNPYMSFPYTLDETDPEKLRQMGRDAQLYLRRNHAKLKAAANKLLEKPSFLQQFARRVRRSAQLRGFLLPQAR</sequence>
<keyword evidence="1 4" id="KW-0378">Hydrolase</keyword>
<evidence type="ECO:0000256" key="1">
    <source>
        <dbReference type="ARBA" id="ARBA00022801"/>
    </source>
</evidence>
<feature type="active site" description="Nucleophile" evidence="4">
    <location>
        <position position="145"/>
    </location>
</feature>
<keyword evidence="2 4" id="KW-0442">Lipid degradation</keyword>
<dbReference type="PANTHER" id="PTHR24185">
    <property type="entry name" value="CALCIUM-INDEPENDENT PHOSPHOLIPASE A2-GAMMA"/>
    <property type="match status" value="1"/>
</dbReference>
<reference evidence="7" key="1">
    <citation type="submission" date="2017-02" db="UniProtKB">
        <authorList>
            <consortium name="WormBaseParasite"/>
        </authorList>
    </citation>
    <scope>IDENTIFICATION</scope>
</reference>
<protein>
    <submittedName>
        <fullName evidence="7">PNPLA domain-containing protein</fullName>
    </submittedName>
</protein>
<dbReference type="Pfam" id="PF01734">
    <property type="entry name" value="Patatin"/>
    <property type="match status" value="1"/>
</dbReference>
<dbReference type="Gene3D" id="3.40.1090.10">
    <property type="entry name" value="Cytosolic phospholipase A2 catalytic domain"/>
    <property type="match status" value="1"/>
</dbReference>
<dbReference type="GO" id="GO:0019369">
    <property type="term" value="P:arachidonate metabolic process"/>
    <property type="evidence" value="ECO:0007669"/>
    <property type="project" value="TreeGrafter"/>
</dbReference>
<feature type="domain" description="PNPLA" evidence="5">
    <location>
        <begin position="106"/>
        <end position="302"/>
    </location>
</feature>
<evidence type="ECO:0000313" key="6">
    <source>
        <dbReference type="Proteomes" id="UP000046393"/>
    </source>
</evidence>
<evidence type="ECO:0000313" key="7">
    <source>
        <dbReference type="WBParaSite" id="SMUV_0000005501-mRNA-1"/>
    </source>
</evidence>
<dbReference type="PANTHER" id="PTHR24185:SF1">
    <property type="entry name" value="CALCIUM-INDEPENDENT PHOSPHOLIPASE A2-GAMMA"/>
    <property type="match status" value="1"/>
</dbReference>
<evidence type="ECO:0000256" key="2">
    <source>
        <dbReference type="ARBA" id="ARBA00022963"/>
    </source>
</evidence>
<dbReference type="InterPro" id="IPR002641">
    <property type="entry name" value="PNPLA_dom"/>
</dbReference>
<evidence type="ECO:0000256" key="4">
    <source>
        <dbReference type="PROSITE-ProRule" id="PRU01161"/>
    </source>
</evidence>
<dbReference type="Proteomes" id="UP000046393">
    <property type="component" value="Unplaced"/>
</dbReference>
<feature type="short sequence motif" description="GXGXXG" evidence="4">
    <location>
        <begin position="110"/>
        <end position="115"/>
    </location>
</feature>
<feature type="short sequence motif" description="DGA/G" evidence="4">
    <location>
        <begin position="289"/>
        <end position="291"/>
    </location>
</feature>
<dbReference type="SUPFAM" id="SSF52151">
    <property type="entry name" value="FabD/lysophospholipase-like"/>
    <property type="match status" value="1"/>
</dbReference>